<evidence type="ECO:0000313" key="9">
    <source>
        <dbReference type="EMBL" id="GAA2077659.1"/>
    </source>
</evidence>
<feature type="transmembrane region" description="Helical" evidence="7">
    <location>
        <begin position="60"/>
        <end position="80"/>
    </location>
</feature>
<dbReference type="Proteomes" id="UP001500016">
    <property type="component" value="Unassembled WGS sequence"/>
</dbReference>
<dbReference type="PROSITE" id="PS50850">
    <property type="entry name" value="MFS"/>
    <property type="match status" value="1"/>
</dbReference>
<dbReference type="SUPFAM" id="SSF103473">
    <property type="entry name" value="MFS general substrate transporter"/>
    <property type="match status" value="1"/>
</dbReference>
<feature type="transmembrane region" description="Helical" evidence="7">
    <location>
        <begin position="415"/>
        <end position="434"/>
    </location>
</feature>
<evidence type="ECO:0000256" key="4">
    <source>
        <dbReference type="ARBA" id="ARBA00022989"/>
    </source>
</evidence>
<evidence type="ECO:0000259" key="8">
    <source>
        <dbReference type="PROSITE" id="PS50850"/>
    </source>
</evidence>
<feature type="transmembrane region" description="Helical" evidence="7">
    <location>
        <begin position="179"/>
        <end position="198"/>
    </location>
</feature>
<dbReference type="PANTHER" id="PTHR42718">
    <property type="entry name" value="MAJOR FACILITATOR SUPERFAMILY MULTIDRUG TRANSPORTER MFSC"/>
    <property type="match status" value="1"/>
</dbReference>
<feature type="transmembrane region" description="Helical" evidence="7">
    <location>
        <begin position="280"/>
        <end position="303"/>
    </location>
</feature>
<feature type="transmembrane region" description="Helical" evidence="7">
    <location>
        <begin position="242"/>
        <end position="259"/>
    </location>
</feature>
<feature type="transmembrane region" description="Helical" evidence="7">
    <location>
        <begin position="309"/>
        <end position="327"/>
    </location>
</feature>
<dbReference type="Pfam" id="PF07690">
    <property type="entry name" value="MFS_1"/>
    <property type="match status" value="1"/>
</dbReference>
<dbReference type="CDD" id="cd17321">
    <property type="entry name" value="MFS_MMR_MDR_like"/>
    <property type="match status" value="1"/>
</dbReference>
<organism evidence="9 10">
    <name type="scientific">Streptomyces albiaxialis</name>
    <dbReference type="NCBI Taxonomy" id="329523"/>
    <lineage>
        <taxon>Bacteria</taxon>
        <taxon>Bacillati</taxon>
        <taxon>Actinomycetota</taxon>
        <taxon>Actinomycetes</taxon>
        <taxon>Kitasatosporales</taxon>
        <taxon>Streptomycetaceae</taxon>
        <taxon>Streptomyces</taxon>
    </lineage>
</organism>
<reference evidence="9 10" key="1">
    <citation type="journal article" date="2019" name="Int. J. Syst. Evol. Microbiol.">
        <title>The Global Catalogue of Microorganisms (GCM) 10K type strain sequencing project: providing services to taxonomists for standard genome sequencing and annotation.</title>
        <authorList>
            <consortium name="The Broad Institute Genomics Platform"/>
            <consortium name="The Broad Institute Genome Sequencing Center for Infectious Disease"/>
            <person name="Wu L."/>
            <person name="Ma J."/>
        </authorList>
    </citation>
    <scope>NUCLEOTIDE SEQUENCE [LARGE SCALE GENOMIC DNA]</scope>
    <source>
        <strain evidence="9 10">JCM 15478</strain>
    </source>
</reference>
<keyword evidence="5 7" id="KW-0472">Membrane</keyword>
<dbReference type="Gene3D" id="1.20.1720.10">
    <property type="entry name" value="Multidrug resistance protein D"/>
    <property type="match status" value="1"/>
</dbReference>
<evidence type="ECO:0000256" key="6">
    <source>
        <dbReference type="ARBA" id="ARBA00023251"/>
    </source>
</evidence>
<gene>
    <name evidence="9" type="ORF">GCM10009801_33900</name>
</gene>
<evidence type="ECO:0000256" key="7">
    <source>
        <dbReference type="SAM" id="Phobius"/>
    </source>
</evidence>
<feature type="transmembrane region" description="Helical" evidence="7">
    <location>
        <begin position="151"/>
        <end position="173"/>
    </location>
</feature>
<sequence>MTSSTAAASGPASAPPVAAPAPRLPALLAALLGFFVITIDVSAVNIALPAVGEGLDGGMAGLQWVVDSYTLMFAALMLSAGSLSDRIGARRAYGWGLGLFTAASLACGLAPTMGALIAARVAQGAAAAVMMPTSLALIRQAYAEAGERARAVALWTAAGAVALAAGPVLGGLLTSALSWRAVFFINLPVGVLGVALLARVARSPRRPAPLDAGGQLAAVTGPAALTYAVIEGGHGGYGRPSVLGAFALALAAAVAFLAVESRAAGPMVPPSLFRRRAVAVPVVIGFTLNAAFYGTVFLLGLYFQQERGLSPLAAGATFVPMAAATTVTNVTSPRLTARFGAPAVIVAGLLTGALGVAGLAATGPGSPTALAVLLMVPVGVGGALAMPPLTSLMLDSVDAGRAGTAAAVLNTSRQVGGALSVALFGTLVTGDFAAGMRVSLLLAAALVLAAATLTAATLRHTPPPTH</sequence>
<feature type="transmembrane region" description="Helical" evidence="7">
    <location>
        <begin position="369"/>
        <end position="394"/>
    </location>
</feature>
<dbReference type="Gene3D" id="1.20.1250.20">
    <property type="entry name" value="MFS general substrate transporter like domains"/>
    <property type="match status" value="1"/>
</dbReference>
<keyword evidence="10" id="KW-1185">Reference proteome</keyword>
<feature type="transmembrane region" description="Helical" evidence="7">
    <location>
        <begin position="117"/>
        <end position="139"/>
    </location>
</feature>
<evidence type="ECO:0000256" key="2">
    <source>
        <dbReference type="ARBA" id="ARBA00022448"/>
    </source>
</evidence>
<feature type="domain" description="Major facilitator superfamily (MFS) profile" evidence="8">
    <location>
        <begin position="26"/>
        <end position="462"/>
    </location>
</feature>
<evidence type="ECO:0000313" key="10">
    <source>
        <dbReference type="Proteomes" id="UP001500016"/>
    </source>
</evidence>
<dbReference type="EMBL" id="BAAAPE010000008">
    <property type="protein sequence ID" value="GAA2077659.1"/>
    <property type="molecule type" value="Genomic_DNA"/>
</dbReference>
<feature type="transmembrane region" description="Helical" evidence="7">
    <location>
        <begin position="440"/>
        <end position="458"/>
    </location>
</feature>
<dbReference type="InterPro" id="IPR020846">
    <property type="entry name" value="MFS_dom"/>
</dbReference>
<dbReference type="PANTHER" id="PTHR42718:SF9">
    <property type="entry name" value="MAJOR FACILITATOR SUPERFAMILY MULTIDRUG TRANSPORTER MFSC"/>
    <property type="match status" value="1"/>
</dbReference>
<comment type="subcellular location">
    <subcellularLocation>
        <location evidence="1">Cell membrane</location>
        <topology evidence="1">Multi-pass membrane protein</topology>
    </subcellularLocation>
</comment>
<feature type="transmembrane region" description="Helical" evidence="7">
    <location>
        <begin position="339"/>
        <end position="363"/>
    </location>
</feature>
<keyword evidence="2" id="KW-0813">Transport</keyword>
<feature type="transmembrane region" description="Helical" evidence="7">
    <location>
        <begin position="92"/>
        <end position="111"/>
    </location>
</feature>
<dbReference type="InterPro" id="IPR036259">
    <property type="entry name" value="MFS_trans_sf"/>
</dbReference>
<protein>
    <submittedName>
        <fullName evidence="9">MFS transporter</fullName>
    </submittedName>
</protein>
<keyword evidence="3 7" id="KW-0812">Transmembrane</keyword>
<keyword evidence="4 7" id="KW-1133">Transmembrane helix</keyword>
<evidence type="ECO:0000256" key="1">
    <source>
        <dbReference type="ARBA" id="ARBA00004651"/>
    </source>
</evidence>
<evidence type="ECO:0000256" key="3">
    <source>
        <dbReference type="ARBA" id="ARBA00022692"/>
    </source>
</evidence>
<keyword evidence="6" id="KW-0046">Antibiotic resistance</keyword>
<dbReference type="InterPro" id="IPR011701">
    <property type="entry name" value="MFS"/>
</dbReference>
<evidence type="ECO:0000256" key="5">
    <source>
        <dbReference type="ARBA" id="ARBA00023136"/>
    </source>
</evidence>
<comment type="caution">
    <text evidence="9">The sequence shown here is derived from an EMBL/GenBank/DDBJ whole genome shotgun (WGS) entry which is preliminary data.</text>
</comment>
<accession>A0ABN2VYT5</accession>
<name>A0ABN2VYT5_9ACTN</name>
<proteinExistence type="predicted"/>
<feature type="transmembrane region" description="Helical" evidence="7">
    <location>
        <begin position="26"/>
        <end position="48"/>
    </location>
</feature>